<geneLocation type="plasmid" evidence="1">
    <name>unnamed</name>
</geneLocation>
<gene>
    <name evidence="1" type="ORF">F384_27540</name>
</gene>
<evidence type="ECO:0000313" key="1">
    <source>
        <dbReference type="EMBL" id="AKE62292.1"/>
    </source>
</evidence>
<name>A0A0F6U0K9_CITAM</name>
<sequence length="72" mass="8694">MPNGKVIFNKKGRWDWLDRSCGIGEDELKQEEWFVGDMFYPPDFDYDPSMHDHQITAWLSKPEELVRYERGR</sequence>
<dbReference type="Proteomes" id="UP000034085">
    <property type="component" value="Plasmid"/>
</dbReference>
<evidence type="ECO:0000313" key="2">
    <source>
        <dbReference type="Proteomes" id="UP000034085"/>
    </source>
</evidence>
<organism evidence="1 2">
    <name type="scientific">Citrobacter amalonaticus Y19</name>
    <dbReference type="NCBI Taxonomy" id="1261127"/>
    <lineage>
        <taxon>Bacteria</taxon>
        <taxon>Pseudomonadati</taxon>
        <taxon>Pseudomonadota</taxon>
        <taxon>Gammaproteobacteria</taxon>
        <taxon>Enterobacterales</taxon>
        <taxon>Enterobacteriaceae</taxon>
        <taxon>Citrobacter</taxon>
    </lineage>
</organism>
<dbReference type="EMBL" id="CP011133">
    <property type="protein sequence ID" value="AKE62292.1"/>
    <property type="molecule type" value="Genomic_DNA"/>
</dbReference>
<proteinExistence type="predicted"/>
<dbReference type="OrthoDB" id="6624602at2"/>
<dbReference type="HOGENOM" id="CLU_2751677_0_0_6"/>
<dbReference type="AlphaFoldDB" id="A0A0F6U0K9"/>
<keyword evidence="1" id="KW-0614">Plasmid</keyword>
<protein>
    <submittedName>
        <fullName evidence="1">Uncharacterized protein</fullName>
    </submittedName>
</protein>
<accession>A0A0F6U0K9</accession>
<reference evidence="1 2" key="1">
    <citation type="submission" date="2015-03" db="EMBL/GenBank/DDBJ databases">
        <title>Complete genome sequence of Citrobacter amalonaticus Y19.</title>
        <authorList>
            <person name="Park S."/>
        </authorList>
    </citation>
    <scope>NUCLEOTIDE SEQUENCE [LARGE SCALE GENOMIC DNA]</scope>
    <source>
        <strain evidence="1 2">Y19</strain>
        <plasmid evidence="2">Plasmid</plasmid>
    </source>
</reference>
<dbReference type="RefSeq" id="WP_046499380.1">
    <property type="nucleotide sequence ID" value="NZ_CP011133.1"/>
</dbReference>
<dbReference type="PATRIC" id="fig|1261127.3.peg.5718"/>
<dbReference type="KEGG" id="cama:F384_27540"/>